<feature type="compositionally biased region" description="Low complexity" evidence="2">
    <location>
        <begin position="320"/>
        <end position="337"/>
    </location>
</feature>
<protein>
    <submittedName>
        <fullName evidence="3">Uncharacterized protein</fullName>
    </submittedName>
</protein>
<gene>
    <name evidence="3" type="ORF">WJX73_007669</name>
</gene>
<proteinExistence type="predicted"/>
<accession>A0AAW1NY27</accession>
<name>A0AAW1NY27_9CHLO</name>
<comment type="caution">
    <text evidence="3">The sequence shown here is derived from an EMBL/GenBank/DDBJ whole genome shotgun (WGS) entry which is preliminary data.</text>
</comment>
<organism evidence="3 4">
    <name type="scientific">Symbiochloris irregularis</name>
    <dbReference type="NCBI Taxonomy" id="706552"/>
    <lineage>
        <taxon>Eukaryota</taxon>
        <taxon>Viridiplantae</taxon>
        <taxon>Chlorophyta</taxon>
        <taxon>core chlorophytes</taxon>
        <taxon>Trebouxiophyceae</taxon>
        <taxon>Trebouxiales</taxon>
        <taxon>Trebouxiaceae</taxon>
        <taxon>Symbiochloris</taxon>
    </lineage>
</organism>
<feature type="region of interest" description="Disordered" evidence="2">
    <location>
        <begin position="294"/>
        <end position="337"/>
    </location>
</feature>
<dbReference type="Proteomes" id="UP001465755">
    <property type="component" value="Unassembled WGS sequence"/>
</dbReference>
<keyword evidence="1" id="KW-0175">Coiled coil</keyword>
<reference evidence="3 4" key="1">
    <citation type="journal article" date="2024" name="Nat. Commun.">
        <title>Phylogenomics reveals the evolutionary origins of lichenization in chlorophyte algae.</title>
        <authorList>
            <person name="Puginier C."/>
            <person name="Libourel C."/>
            <person name="Otte J."/>
            <person name="Skaloud P."/>
            <person name="Haon M."/>
            <person name="Grisel S."/>
            <person name="Petersen M."/>
            <person name="Berrin J.G."/>
            <person name="Delaux P.M."/>
            <person name="Dal Grande F."/>
            <person name="Keller J."/>
        </authorList>
    </citation>
    <scope>NUCLEOTIDE SEQUENCE [LARGE SCALE GENOMIC DNA]</scope>
    <source>
        <strain evidence="3 4">SAG 2036</strain>
    </source>
</reference>
<feature type="region of interest" description="Disordered" evidence="2">
    <location>
        <begin position="245"/>
        <end position="276"/>
    </location>
</feature>
<evidence type="ECO:0000256" key="1">
    <source>
        <dbReference type="SAM" id="Coils"/>
    </source>
</evidence>
<feature type="coiled-coil region" evidence="1">
    <location>
        <begin position="99"/>
        <end position="175"/>
    </location>
</feature>
<dbReference type="EMBL" id="JALJOQ010000076">
    <property type="protein sequence ID" value="KAK9801409.1"/>
    <property type="molecule type" value="Genomic_DNA"/>
</dbReference>
<evidence type="ECO:0000313" key="4">
    <source>
        <dbReference type="Proteomes" id="UP001465755"/>
    </source>
</evidence>
<evidence type="ECO:0000313" key="3">
    <source>
        <dbReference type="EMBL" id="KAK9801409.1"/>
    </source>
</evidence>
<evidence type="ECO:0000256" key="2">
    <source>
        <dbReference type="SAM" id="MobiDB-lite"/>
    </source>
</evidence>
<dbReference type="AlphaFoldDB" id="A0AAW1NY27"/>
<sequence>MDVARASRVWVTRPRLTSDVKGDPLLSNKEAEDLDLPTSLTFACQQDRTLLANALRRQSMTSTARPPPCLLYTSRDVDAALEMAQEALRLQTSTAALRLQELESLKLELEASKDQTTNSLKAADAAALELNGLRSQHATAVADLHQQLKQKAADIKFLEAERAELARQLESKVREGQDDAAQKKLLQSCSEVCPDTPCSSTIGAVYHNAAWSEDGQQEQQVPKSQLDQAQQRIAELEQQLEQLSRQLNTSQQTATGPPGRLSSEANTQREAREARRRLETEMQALEASLAQLRCRKASSGSTNRRRAAEKNAHAIARQHAAPAFAPAGPAAGGAPAN</sequence>
<feature type="compositionally biased region" description="Basic and acidic residues" evidence="2">
    <location>
        <begin position="267"/>
        <end position="276"/>
    </location>
</feature>
<keyword evidence="4" id="KW-1185">Reference proteome</keyword>